<dbReference type="PANTHER" id="PTHR33055:SF3">
    <property type="entry name" value="PUTATIVE TRANSPOSASE FOR IS117-RELATED"/>
    <property type="match status" value="1"/>
</dbReference>
<reference evidence="4 5" key="1">
    <citation type="submission" date="2020-04" db="EMBL/GenBank/DDBJ databases">
        <title>Flammeovirgaceae bacterium KN852 isolated from deep sea.</title>
        <authorList>
            <person name="Zhang D.-C."/>
        </authorList>
    </citation>
    <scope>NUCLEOTIDE SEQUENCE [LARGE SCALE GENOMIC DNA]</scope>
    <source>
        <strain evidence="4 5">KN852</strain>
    </source>
</reference>
<evidence type="ECO:0000313" key="4">
    <source>
        <dbReference type="EMBL" id="NMM48529.1"/>
    </source>
</evidence>
<keyword evidence="5" id="KW-1185">Reference proteome</keyword>
<dbReference type="Pfam" id="PF01548">
    <property type="entry name" value="DEDD_Tnp_IS110"/>
    <property type="match status" value="1"/>
</dbReference>
<dbReference type="Pfam" id="PF02371">
    <property type="entry name" value="Transposase_20"/>
    <property type="match status" value="1"/>
</dbReference>
<comment type="caution">
    <text evidence="4">The sequence shown here is derived from an EMBL/GenBank/DDBJ whole genome shotgun (WGS) entry which is preliminary data.</text>
</comment>
<dbReference type="PANTHER" id="PTHR33055">
    <property type="entry name" value="TRANSPOSASE FOR INSERTION SEQUENCE ELEMENT IS1111A"/>
    <property type="match status" value="1"/>
</dbReference>
<feature type="domain" description="Transposase IS110-like N-terminal" evidence="2">
    <location>
        <begin position="4"/>
        <end position="145"/>
    </location>
</feature>
<dbReference type="AlphaFoldDB" id="A0A848J2H9"/>
<evidence type="ECO:0000313" key="5">
    <source>
        <dbReference type="Proteomes" id="UP000559010"/>
    </source>
</evidence>
<dbReference type="EMBL" id="JABBNU010000005">
    <property type="protein sequence ID" value="NMM48529.1"/>
    <property type="molecule type" value="Genomic_DNA"/>
</dbReference>
<dbReference type="GO" id="GO:0003677">
    <property type="term" value="F:DNA binding"/>
    <property type="evidence" value="ECO:0007669"/>
    <property type="project" value="InterPro"/>
</dbReference>
<name>A0A848J2H9_9BACT</name>
<feature type="domain" description="Transposase IS116/IS110/IS902 C-terminal" evidence="3">
    <location>
        <begin position="191"/>
        <end position="277"/>
    </location>
</feature>
<dbReference type="Proteomes" id="UP000559010">
    <property type="component" value="Unassembled WGS sequence"/>
</dbReference>
<protein>
    <submittedName>
        <fullName evidence="4">IS110 family transposase</fullName>
    </submittedName>
</protein>
<proteinExistence type="predicted"/>
<dbReference type="InterPro" id="IPR002525">
    <property type="entry name" value="Transp_IS110-like_N"/>
</dbReference>
<dbReference type="InterPro" id="IPR003346">
    <property type="entry name" value="Transposase_20"/>
</dbReference>
<dbReference type="RefSeq" id="WP_169680554.1">
    <property type="nucleotide sequence ID" value="NZ_JABBNU010000005.1"/>
</dbReference>
<dbReference type="GO" id="GO:0006313">
    <property type="term" value="P:DNA transposition"/>
    <property type="evidence" value="ECO:0007669"/>
    <property type="project" value="InterPro"/>
</dbReference>
<accession>A0A848J2H9</accession>
<organism evidence="4 5">
    <name type="scientific">Marinigracilibium pacificum</name>
    <dbReference type="NCBI Taxonomy" id="2729599"/>
    <lineage>
        <taxon>Bacteria</taxon>
        <taxon>Pseudomonadati</taxon>
        <taxon>Bacteroidota</taxon>
        <taxon>Cytophagia</taxon>
        <taxon>Cytophagales</taxon>
        <taxon>Flammeovirgaceae</taxon>
        <taxon>Marinigracilibium</taxon>
    </lineage>
</organism>
<evidence type="ECO:0000259" key="3">
    <source>
        <dbReference type="Pfam" id="PF02371"/>
    </source>
</evidence>
<evidence type="ECO:0000259" key="2">
    <source>
        <dbReference type="Pfam" id="PF01548"/>
    </source>
</evidence>
<evidence type="ECO:0000256" key="1">
    <source>
        <dbReference type="SAM" id="Coils"/>
    </source>
</evidence>
<dbReference type="GO" id="GO:0004803">
    <property type="term" value="F:transposase activity"/>
    <property type="evidence" value="ECO:0007669"/>
    <property type="project" value="InterPro"/>
</dbReference>
<keyword evidence="1" id="KW-0175">Coiled coil</keyword>
<dbReference type="InterPro" id="IPR047650">
    <property type="entry name" value="Transpos_IS110"/>
</dbReference>
<gene>
    <name evidence="4" type="ORF">HH304_08970</name>
</gene>
<dbReference type="NCBIfam" id="NF033542">
    <property type="entry name" value="transpos_IS110"/>
    <property type="match status" value="1"/>
</dbReference>
<sequence>MITGIDCSKDIFDVVMLNDDQVVFEGLFSNDLKGFKSFLKKVKDSHLVVMEATGPYYLPLALFLYENKVNVSIINPLVIKRFSQMRMIRAKTDRKDALVIAQYGQVEKPKLWEPPSALHFKIQQLNSYSEGLIRRRAVANSQLHAFECSGQITNQLRRQLKIEIQDYDTRIRQVEKEVQKLLEDAYGQVYQNLQTIPGIGPKSAALLLIMTNGFESFESYKQVISYFGLAPRIFQSGSSVYGKSKICKMGMSKVRKTLYMAARSAIKCNKACKELYERLRSKGKSHRLALIAAANKLIKQSFAIVKNNMKYNPAFVSVLISK</sequence>
<feature type="coiled-coil region" evidence="1">
    <location>
        <begin position="157"/>
        <end position="184"/>
    </location>
</feature>